<dbReference type="InterPro" id="IPR036188">
    <property type="entry name" value="FAD/NAD-bd_sf"/>
</dbReference>
<dbReference type="GO" id="GO:0044550">
    <property type="term" value="P:secondary metabolite biosynthetic process"/>
    <property type="evidence" value="ECO:0007669"/>
    <property type="project" value="UniProtKB-ARBA"/>
</dbReference>
<dbReference type="GO" id="GO:0071949">
    <property type="term" value="F:FAD binding"/>
    <property type="evidence" value="ECO:0007669"/>
    <property type="project" value="InterPro"/>
</dbReference>
<dbReference type="GO" id="GO:0140907">
    <property type="term" value="F:flavin-dependent halogenase activity"/>
    <property type="evidence" value="ECO:0007669"/>
    <property type="project" value="UniProtKB-ARBA"/>
</dbReference>
<dbReference type="OrthoDB" id="3340390at2759"/>
<evidence type="ECO:0000256" key="3">
    <source>
        <dbReference type="ARBA" id="ARBA00022827"/>
    </source>
</evidence>
<dbReference type="Proteomes" id="UP000250043">
    <property type="component" value="Unassembled WGS sequence"/>
</dbReference>
<keyword evidence="2" id="KW-0285">Flavoprotein</keyword>
<dbReference type="AlphaFoldDB" id="A0A8E2ALA6"/>
<evidence type="ECO:0000256" key="1">
    <source>
        <dbReference type="ARBA" id="ARBA00005706"/>
    </source>
</evidence>
<comment type="similarity">
    <text evidence="1">Belongs to the flavin-dependent halogenase family.</text>
</comment>
<dbReference type="PANTHER" id="PTHR43747:SF5">
    <property type="entry name" value="FAD-BINDING DOMAIN-CONTAINING PROTEIN"/>
    <property type="match status" value="1"/>
</dbReference>
<organism evidence="7 8">
    <name type="scientific">Obba rivulosa</name>
    <dbReference type="NCBI Taxonomy" id="1052685"/>
    <lineage>
        <taxon>Eukaryota</taxon>
        <taxon>Fungi</taxon>
        <taxon>Dikarya</taxon>
        <taxon>Basidiomycota</taxon>
        <taxon>Agaricomycotina</taxon>
        <taxon>Agaricomycetes</taxon>
        <taxon>Polyporales</taxon>
        <taxon>Gelatoporiaceae</taxon>
        <taxon>Obba</taxon>
    </lineage>
</organism>
<evidence type="ECO:0000256" key="5">
    <source>
        <dbReference type="ARBA" id="ARBA00049364"/>
    </source>
</evidence>
<dbReference type="Gene3D" id="3.50.50.60">
    <property type="entry name" value="FAD/NAD(P)-binding domain"/>
    <property type="match status" value="1"/>
</dbReference>
<feature type="domain" description="FAD-binding" evidence="6">
    <location>
        <begin position="10"/>
        <end position="363"/>
    </location>
</feature>
<sequence length="552" mass="61556">MSTPEVPQHAQILVIGGGPAGSYAATLLQREGHEVVLLEAAKFPRYHVGESMLPSLRNYLRFIDLEEDFVKHGFLPKPGASFKLVHGIRESWTDFTALGPGYGTWNVIRSEMDDMMLRHAAKQGVKVFEETRVESIDFAGDPASSRPIAAHWSNKQGAKGRITFDWLVDASGRNGVMSTKYLKNREMRESLRNVAVWGYWKGIKRYGEGTKRQYSGWFEALTDEQGWSWTIPLHDGTTSIGVVMHISASNAKKAQPKEDGQKPTLTEHYMDQLQYLPGVRDLIGEKGEFIPGSTKSAADYSYSATAYSGDHFRIIGDAANFVDPFFSSGVHIAMTGGLSAATTICASIKGEADEKTAQAWHDAKLGIAHTRFLFVVLGAYQQMHLQSAPILSDVNADNFDKAFEMFRPVIYGLADSQKKLTDEKVQDMMDVCQSFFDPYVGEEHVIAVRQRYGPEYIKFEGPVLGKDKIGEIVGDNNEMDERVLRKFDALKVFSDDVEATYMERNVLLGYRAKVEKGDLGLKKASDVKVEDEPKERDTRELLVASHVNVTAV</sequence>
<name>A0A8E2ALA6_9APHY</name>
<evidence type="ECO:0000259" key="6">
    <source>
        <dbReference type="Pfam" id="PF01494"/>
    </source>
</evidence>
<dbReference type="PRINTS" id="PR00420">
    <property type="entry name" value="RNGMNOXGNASE"/>
</dbReference>
<comment type="catalytic activity">
    <reaction evidence="5">
        <text>melleolide F + FADH2 + chloride + O2 = 6'-chloromelleolide F + FAD + 2 H2O + H(+)</text>
        <dbReference type="Rhea" id="RHEA:67160"/>
        <dbReference type="ChEBI" id="CHEBI:15377"/>
        <dbReference type="ChEBI" id="CHEBI:15378"/>
        <dbReference type="ChEBI" id="CHEBI:15379"/>
        <dbReference type="ChEBI" id="CHEBI:17996"/>
        <dbReference type="ChEBI" id="CHEBI:57692"/>
        <dbReference type="ChEBI" id="CHEBI:58307"/>
        <dbReference type="ChEBI" id="CHEBI:167712"/>
        <dbReference type="ChEBI" id="CHEBI:167713"/>
    </reaction>
    <physiologicalReaction direction="left-to-right" evidence="5">
        <dbReference type="Rhea" id="RHEA:67161"/>
    </physiologicalReaction>
</comment>
<reference evidence="7 8" key="1">
    <citation type="submission" date="2016-07" db="EMBL/GenBank/DDBJ databases">
        <title>Draft genome of the white-rot fungus Obba rivulosa 3A-2.</title>
        <authorList>
            <consortium name="DOE Joint Genome Institute"/>
            <person name="Miettinen O."/>
            <person name="Riley R."/>
            <person name="Acob R."/>
            <person name="Barry K."/>
            <person name="Cullen D."/>
            <person name="De Vries R."/>
            <person name="Hainaut M."/>
            <person name="Hatakka A."/>
            <person name="Henrissat B."/>
            <person name="Hilden K."/>
            <person name="Kuo R."/>
            <person name="Labutti K."/>
            <person name="Lipzen A."/>
            <person name="Makela M.R."/>
            <person name="Sandor L."/>
            <person name="Spatafora J.W."/>
            <person name="Grigoriev I.V."/>
            <person name="Hibbett D.S."/>
        </authorList>
    </citation>
    <scope>NUCLEOTIDE SEQUENCE [LARGE SCALE GENOMIC DNA]</scope>
    <source>
        <strain evidence="7 8">3A-2</strain>
    </source>
</reference>
<accession>A0A8E2ALA6</accession>
<proteinExistence type="inferred from homology"/>
<evidence type="ECO:0000313" key="7">
    <source>
        <dbReference type="EMBL" id="OCH86703.1"/>
    </source>
</evidence>
<dbReference type="Pfam" id="PF01494">
    <property type="entry name" value="FAD_binding_3"/>
    <property type="match status" value="1"/>
</dbReference>
<dbReference type="PANTHER" id="PTHR43747">
    <property type="entry name" value="FAD-BINDING PROTEIN"/>
    <property type="match status" value="1"/>
</dbReference>
<evidence type="ECO:0000313" key="8">
    <source>
        <dbReference type="Proteomes" id="UP000250043"/>
    </source>
</evidence>
<keyword evidence="8" id="KW-1185">Reference proteome</keyword>
<gene>
    <name evidence="7" type="ORF">OBBRIDRAFT_796917</name>
</gene>
<dbReference type="InterPro" id="IPR002938">
    <property type="entry name" value="FAD-bd"/>
</dbReference>
<dbReference type="SUPFAM" id="SSF51905">
    <property type="entry name" value="FAD/NAD(P)-binding domain"/>
    <property type="match status" value="1"/>
</dbReference>
<dbReference type="EMBL" id="KV722515">
    <property type="protein sequence ID" value="OCH86703.1"/>
    <property type="molecule type" value="Genomic_DNA"/>
</dbReference>
<evidence type="ECO:0000256" key="2">
    <source>
        <dbReference type="ARBA" id="ARBA00022630"/>
    </source>
</evidence>
<keyword evidence="4" id="KW-0560">Oxidoreductase</keyword>
<protein>
    <submittedName>
        <fullName evidence="7">FAD/NAD(P)-binding domain-containing protein</fullName>
    </submittedName>
</protein>
<keyword evidence="3" id="KW-0274">FAD</keyword>
<dbReference type="InterPro" id="IPR050816">
    <property type="entry name" value="Flavin-dep_Halogenase_NPB"/>
</dbReference>
<evidence type="ECO:0000256" key="4">
    <source>
        <dbReference type="ARBA" id="ARBA00023002"/>
    </source>
</evidence>